<evidence type="ECO:0000313" key="3">
    <source>
        <dbReference type="EMBL" id="KKA23585.1"/>
    </source>
</evidence>
<dbReference type="GO" id="GO:0044773">
    <property type="term" value="P:mitotic DNA damage checkpoint signaling"/>
    <property type="evidence" value="ECO:0007669"/>
    <property type="project" value="TreeGrafter"/>
</dbReference>
<feature type="compositionally biased region" description="Basic and acidic residues" evidence="1">
    <location>
        <begin position="619"/>
        <end position="631"/>
    </location>
</feature>
<dbReference type="STRING" id="1408163.A0A0F4YZP5"/>
<dbReference type="PANTHER" id="PTHR44167:SF24">
    <property type="entry name" value="SERINE_THREONINE-PROTEIN KINASE CHK2"/>
    <property type="match status" value="1"/>
</dbReference>
<feature type="domain" description="Protein kinase" evidence="2">
    <location>
        <begin position="118"/>
        <end position="568"/>
    </location>
</feature>
<dbReference type="AlphaFoldDB" id="A0A0F4YZP5"/>
<dbReference type="InterPro" id="IPR001245">
    <property type="entry name" value="Ser-Thr/Tyr_kinase_cat_dom"/>
</dbReference>
<keyword evidence="3" id="KW-0418">Kinase</keyword>
<feature type="region of interest" description="Disordered" evidence="1">
    <location>
        <begin position="325"/>
        <end position="349"/>
    </location>
</feature>
<dbReference type="Gene3D" id="1.10.510.10">
    <property type="entry name" value="Transferase(Phosphotransferase) domain 1"/>
    <property type="match status" value="2"/>
</dbReference>
<dbReference type="Proteomes" id="UP000053958">
    <property type="component" value="Unassembled WGS sequence"/>
</dbReference>
<dbReference type="PROSITE" id="PS50011">
    <property type="entry name" value="PROTEIN_KINASE_DOM"/>
    <property type="match status" value="1"/>
</dbReference>
<accession>A0A0F4YZP5</accession>
<comment type="caution">
    <text evidence="3">The sequence shown here is derived from an EMBL/GenBank/DDBJ whole genome shotgun (WGS) entry which is preliminary data.</text>
</comment>
<dbReference type="EMBL" id="LASV01000095">
    <property type="protein sequence ID" value="KKA23585.1"/>
    <property type="molecule type" value="Genomic_DNA"/>
</dbReference>
<dbReference type="Pfam" id="PF07714">
    <property type="entry name" value="PK_Tyr_Ser-Thr"/>
    <property type="match status" value="1"/>
</dbReference>
<keyword evidence="4" id="KW-1185">Reference proteome</keyword>
<evidence type="ECO:0000259" key="2">
    <source>
        <dbReference type="PROSITE" id="PS50011"/>
    </source>
</evidence>
<dbReference type="GO" id="GO:0004674">
    <property type="term" value="F:protein serine/threonine kinase activity"/>
    <property type="evidence" value="ECO:0007669"/>
    <property type="project" value="TreeGrafter"/>
</dbReference>
<sequence length="715" mass="79756">MPELSSLWWTDERIEATLSRDYVLSHLKAEYHARLFSLPPWGEGLTSETYLEWILTKAGRLFLILNDIGIPERIFALVDQSIDDADLPIADARVPELRLSPADDSPALDSKFFHAQWRFLVRSIKEGEHVNFTDNEGVPVELLQSNKDGVEKVILSGAVCRTYLRTRIKVNEAPHFFEEEEVLREIRSLRKLAHEHVFSVYGSYFVDDSIYVLFAGTYERTLLSFLTDTPHHFKRLPKPARREILVNWPHCLANGLAWLHANGHAHGAIRPSNILVDFDHRIFLGQFEALDTLLFPPKINDVEAYQYAAPERWIRTAAVQEIAPSRTMHHSGGRTVWRPSSSSKSKDLNFRSSWMSESSRSDSAASKGTVIRVGSLGSPSRASHAHSSSSSGSSHGDSSPRLSFRRKPILYTPSITSSSSTSSGSTTRVVSPGQKSRTLSSTGPHTAVVQTWQSHQANAQLSDIFSLGAVILDIFTYLCERKLSAFASHRAAKNRTPGRGGGIADASFHLDRNLSQVTSWITLLEQDSKKRKGLAFRAVKPMLSVVREMLAKQPEKRPSAAYVERQFVNIARQLDGIIEVHCLTKLYPSKLTRTAGESESTEESKPSSPSAEGNPSSDRPTKQVNPDEKKTTLPTTEIDPDLDFGLGSVTRTRAASSDETDTDTETETENDNDDDYDYDPDLVILQNELRKHWNDSTFLDTSPSSSTMSLAGYAE</sequence>
<feature type="compositionally biased region" description="Polar residues" evidence="1">
    <location>
        <begin position="695"/>
        <end position="709"/>
    </location>
</feature>
<gene>
    <name evidence="3" type="ORF">T310_2367</name>
</gene>
<dbReference type="GO" id="GO:0005634">
    <property type="term" value="C:nucleus"/>
    <property type="evidence" value="ECO:0007669"/>
    <property type="project" value="TreeGrafter"/>
</dbReference>
<feature type="region of interest" description="Disordered" evidence="1">
    <location>
        <begin position="374"/>
        <end position="443"/>
    </location>
</feature>
<feature type="region of interest" description="Disordered" evidence="1">
    <location>
        <begin position="593"/>
        <end position="715"/>
    </location>
</feature>
<keyword evidence="3" id="KW-0808">Transferase</keyword>
<evidence type="ECO:0000256" key="1">
    <source>
        <dbReference type="SAM" id="MobiDB-lite"/>
    </source>
</evidence>
<dbReference type="InterPro" id="IPR011009">
    <property type="entry name" value="Kinase-like_dom_sf"/>
</dbReference>
<proteinExistence type="predicted"/>
<feature type="compositionally biased region" description="Polar residues" evidence="1">
    <location>
        <begin position="433"/>
        <end position="443"/>
    </location>
</feature>
<dbReference type="PANTHER" id="PTHR44167">
    <property type="entry name" value="OVARIAN-SPECIFIC SERINE/THREONINE-PROTEIN KINASE LOK-RELATED"/>
    <property type="match status" value="1"/>
</dbReference>
<dbReference type="SMART" id="SM00220">
    <property type="entry name" value="S_TKc"/>
    <property type="match status" value="1"/>
</dbReference>
<dbReference type="OrthoDB" id="4062651at2759"/>
<dbReference type="Gene3D" id="3.30.200.20">
    <property type="entry name" value="Phosphorylase Kinase, domain 1"/>
    <property type="match status" value="1"/>
</dbReference>
<organism evidence="3 4">
    <name type="scientific">Rasamsonia emersonii (strain ATCC 16479 / CBS 393.64 / IMI 116815)</name>
    <dbReference type="NCBI Taxonomy" id="1408163"/>
    <lineage>
        <taxon>Eukaryota</taxon>
        <taxon>Fungi</taxon>
        <taxon>Dikarya</taxon>
        <taxon>Ascomycota</taxon>
        <taxon>Pezizomycotina</taxon>
        <taxon>Eurotiomycetes</taxon>
        <taxon>Eurotiomycetidae</taxon>
        <taxon>Eurotiales</taxon>
        <taxon>Trichocomaceae</taxon>
        <taxon>Rasamsonia</taxon>
    </lineage>
</organism>
<feature type="compositionally biased region" description="Low complexity" evidence="1">
    <location>
        <begin position="377"/>
        <end position="402"/>
    </location>
</feature>
<name>A0A0F4YZP5_RASE3</name>
<evidence type="ECO:0000313" key="4">
    <source>
        <dbReference type="Proteomes" id="UP000053958"/>
    </source>
</evidence>
<reference evidence="3 4" key="1">
    <citation type="submission" date="2015-04" db="EMBL/GenBank/DDBJ databases">
        <authorList>
            <person name="Heijne W.H."/>
            <person name="Fedorova N.D."/>
            <person name="Nierman W.C."/>
            <person name="Vollebregt A.W."/>
            <person name="Zhao Z."/>
            <person name="Wu L."/>
            <person name="Kumar M."/>
            <person name="Stam H."/>
            <person name="van den Berg M.A."/>
            <person name="Pel H.J."/>
        </authorList>
    </citation>
    <scope>NUCLEOTIDE SEQUENCE [LARGE SCALE GENOMIC DNA]</scope>
    <source>
        <strain evidence="3 4">CBS 393.64</strain>
    </source>
</reference>
<feature type="compositionally biased region" description="Acidic residues" evidence="1">
    <location>
        <begin position="658"/>
        <end position="680"/>
    </location>
</feature>
<dbReference type="SUPFAM" id="SSF56112">
    <property type="entry name" value="Protein kinase-like (PK-like)"/>
    <property type="match status" value="1"/>
</dbReference>
<dbReference type="RefSeq" id="XP_013330197.1">
    <property type="nucleotide sequence ID" value="XM_013474743.1"/>
</dbReference>
<dbReference type="GeneID" id="25314718"/>
<dbReference type="InterPro" id="IPR000719">
    <property type="entry name" value="Prot_kinase_dom"/>
</dbReference>
<protein>
    <submittedName>
        <fullName evidence="3">Protein kinase domain-containing protein</fullName>
    </submittedName>
</protein>
<feature type="compositionally biased region" description="Low complexity" evidence="1">
    <location>
        <begin position="412"/>
        <end position="427"/>
    </location>
</feature>
<dbReference type="GO" id="GO:0005524">
    <property type="term" value="F:ATP binding"/>
    <property type="evidence" value="ECO:0007669"/>
    <property type="project" value="InterPro"/>
</dbReference>